<dbReference type="SUPFAM" id="SSF50630">
    <property type="entry name" value="Acid proteases"/>
    <property type="match status" value="1"/>
</dbReference>
<evidence type="ECO:0000313" key="1">
    <source>
        <dbReference type="Proteomes" id="UP000887574"/>
    </source>
</evidence>
<organism evidence="1 2">
    <name type="scientific">Ditylenchus dipsaci</name>
    <dbReference type="NCBI Taxonomy" id="166011"/>
    <lineage>
        <taxon>Eukaryota</taxon>
        <taxon>Metazoa</taxon>
        <taxon>Ecdysozoa</taxon>
        <taxon>Nematoda</taxon>
        <taxon>Chromadorea</taxon>
        <taxon>Rhabditida</taxon>
        <taxon>Tylenchina</taxon>
        <taxon>Tylenchomorpha</taxon>
        <taxon>Sphaerularioidea</taxon>
        <taxon>Anguinidae</taxon>
        <taxon>Anguininae</taxon>
        <taxon>Ditylenchus</taxon>
    </lineage>
</organism>
<keyword evidence="1" id="KW-1185">Reference proteome</keyword>
<dbReference type="WBParaSite" id="jg8210">
    <property type="protein sequence ID" value="jg8210"/>
    <property type="gene ID" value="jg8210"/>
</dbReference>
<dbReference type="InterPro" id="IPR021109">
    <property type="entry name" value="Peptidase_aspartic_dom_sf"/>
</dbReference>
<dbReference type="AlphaFoldDB" id="A0A915ERL5"/>
<dbReference type="Gene3D" id="2.40.70.10">
    <property type="entry name" value="Acid Proteases"/>
    <property type="match status" value="2"/>
</dbReference>
<reference evidence="2" key="1">
    <citation type="submission" date="2022-11" db="UniProtKB">
        <authorList>
            <consortium name="WormBaseParasite"/>
        </authorList>
    </citation>
    <scope>IDENTIFICATION</scope>
</reference>
<evidence type="ECO:0000313" key="2">
    <source>
        <dbReference type="WBParaSite" id="jg8210"/>
    </source>
</evidence>
<proteinExistence type="predicted"/>
<accession>A0A915ERL5</accession>
<sequence length="211" mass="23125">MFQAFSASSTYVRKDGDFITGGTGYIGSDLVNISGLSTNMSFGILDDVEYWYKHLPVDGLLGLYLCLSENNIASAVEQIVGELERPVFTFGSEKSVYCEDNSGYVPLLNDGLPDDPDSFTYRFYLKSAFANAEDSVKIDLVAMLSPDSDYIYCDLDFQNILINATGAVHNSTTCNYHVDCSAIYLSKVTLNIGENGNTSVVMTGADYINMM</sequence>
<protein>
    <submittedName>
        <fullName evidence="2">Peptidase A1 domain-containing protein</fullName>
    </submittedName>
</protein>
<dbReference type="Proteomes" id="UP000887574">
    <property type="component" value="Unplaced"/>
</dbReference>
<dbReference type="Gene3D" id="2.60.40.1960">
    <property type="match status" value="1"/>
</dbReference>
<name>A0A915ERL5_9BILA</name>